<dbReference type="EMBL" id="BAAAPU010000009">
    <property type="protein sequence ID" value="GAA1987179.1"/>
    <property type="molecule type" value="Genomic_DNA"/>
</dbReference>
<proteinExistence type="predicted"/>
<sequence length="106" mass="11439">MSASSSNPIGRSSVDSLAQLRGRIAAHESWAQTADRAARTAPARRALEDKFLTMADGDPVRAEHYKKAHYTRLALRSAQARRQAREAIATAQQVEADPAELGGEPA</sequence>
<comment type="caution">
    <text evidence="2">The sequence shown here is derived from an EMBL/GenBank/DDBJ whole genome shotgun (WGS) entry which is preliminary data.</text>
</comment>
<evidence type="ECO:0000256" key="1">
    <source>
        <dbReference type="SAM" id="MobiDB-lite"/>
    </source>
</evidence>
<accession>A0ABP5DYZ8</accession>
<evidence type="ECO:0000313" key="3">
    <source>
        <dbReference type="Proteomes" id="UP001500013"/>
    </source>
</evidence>
<gene>
    <name evidence="2" type="ORF">GCM10009817_30860</name>
</gene>
<reference evidence="3" key="1">
    <citation type="journal article" date="2019" name="Int. J. Syst. Evol. Microbiol.">
        <title>The Global Catalogue of Microorganisms (GCM) 10K type strain sequencing project: providing services to taxonomists for standard genome sequencing and annotation.</title>
        <authorList>
            <consortium name="The Broad Institute Genomics Platform"/>
            <consortium name="The Broad Institute Genome Sequencing Center for Infectious Disease"/>
            <person name="Wu L."/>
            <person name="Ma J."/>
        </authorList>
    </citation>
    <scope>NUCLEOTIDE SEQUENCE [LARGE SCALE GENOMIC DNA]</scope>
    <source>
        <strain evidence="3">JCM 15628</strain>
    </source>
</reference>
<dbReference type="Proteomes" id="UP001500013">
    <property type="component" value="Unassembled WGS sequence"/>
</dbReference>
<evidence type="ECO:0000313" key="2">
    <source>
        <dbReference type="EMBL" id="GAA1987179.1"/>
    </source>
</evidence>
<feature type="region of interest" description="Disordered" evidence="1">
    <location>
        <begin position="86"/>
        <end position="106"/>
    </location>
</feature>
<organism evidence="2 3">
    <name type="scientific">Terrabacter lapilli</name>
    <dbReference type="NCBI Taxonomy" id="436231"/>
    <lineage>
        <taxon>Bacteria</taxon>
        <taxon>Bacillati</taxon>
        <taxon>Actinomycetota</taxon>
        <taxon>Actinomycetes</taxon>
        <taxon>Micrococcales</taxon>
        <taxon>Intrasporangiaceae</taxon>
        <taxon>Terrabacter</taxon>
    </lineage>
</organism>
<protein>
    <submittedName>
        <fullName evidence="2">Uncharacterized protein</fullName>
    </submittedName>
</protein>
<dbReference type="RefSeq" id="WP_344064425.1">
    <property type="nucleotide sequence ID" value="NZ_BAAAPU010000009.1"/>
</dbReference>
<name>A0ABP5DYZ8_9MICO</name>
<keyword evidence="3" id="KW-1185">Reference proteome</keyword>